<dbReference type="Proteomes" id="UP001227192">
    <property type="component" value="Unassembled WGS sequence"/>
</dbReference>
<name>A0AAI9TT30_PENTH</name>
<proteinExistence type="predicted"/>
<dbReference type="AlphaFoldDB" id="A0AAI9TT30"/>
<organism evidence="1 2">
    <name type="scientific">Penicillium thymicola</name>
    <dbReference type="NCBI Taxonomy" id="293382"/>
    <lineage>
        <taxon>Eukaryota</taxon>
        <taxon>Fungi</taxon>
        <taxon>Dikarya</taxon>
        <taxon>Ascomycota</taxon>
        <taxon>Pezizomycotina</taxon>
        <taxon>Eurotiomycetes</taxon>
        <taxon>Eurotiomycetidae</taxon>
        <taxon>Eurotiales</taxon>
        <taxon>Aspergillaceae</taxon>
        <taxon>Penicillium</taxon>
    </lineage>
</organism>
<keyword evidence="2" id="KW-1185">Reference proteome</keyword>
<reference evidence="1" key="2">
    <citation type="journal article" date="2016" name="Fungal Biol.">
        <title>Ochratoxin A production by Penicillium thymicola.</title>
        <authorList>
            <person name="Nguyen H.D.T."/>
            <person name="McMullin D.R."/>
            <person name="Ponomareva E."/>
            <person name="Riley R."/>
            <person name="Pomraning K.R."/>
            <person name="Baker S.E."/>
            <person name="Seifert K.A."/>
        </authorList>
    </citation>
    <scope>NUCLEOTIDE SEQUENCE</scope>
    <source>
        <strain evidence="1">DAOM 180753</strain>
    </source>
</reference>
<protein>
    <submittedName>
        <fullName evidence="1">Uncharacterized protein</fullName>
    </submittedName>
</protein>
<evidence type="ECO:0000313" key="1">
    <source>
        <dbReference type="EMBL" id="KAJ9492931.1"/>
    </source>
</evidence>
<accession>A0AAI9TT30</accession>
<sequence length="121" mass="14113">MEVLCPRRIHCDTLKLGAVEVMEDLVQCDPMKQAIDNPKPLQFQCNYRKQHFLGITVLRSFFGIKVVLSGSRQVGLSQNKVWLLCVFQRWNVSPRFYVHPDFRIKALDLTTRCILLHILDN</sequence>
<comment type="caution">
    <text evidence="1">The sequence shown here is derived from an EMBL/GenBank/DDBJ whole genome shotgun (WGS) entry which is preliminary data.</text>
</comment>
<dbReference type="EMBL" id="LACB01000004">
    <property type="protein sequence ID" value="KAJ9492931.1"/>
    <property type="molecule type" value="Genomic_DNA"/>
</dbReference>
<evidence type="ECO:0000313" key="2">
    <source>
        <dbReference type="Proteomes" id="UP001227192"/>
    </source>
</evidence>
<gene>
    <name evidence="1" type="ORF">VN97_g296</name>
</gene>
<reference evidence="1" key="1">
    <citation type="submission" date="2015-06" db="EMBL/GenBank/DDBJ databases">
        <authorList>
            <person name="Nguyen H."/>
        </authorList>
    </citation>
    <scope>NUCLEOTIDE SEQUENCE</scope>
    <source>
        <strain evidence="1">DAOM 180753</strain>
    </source>
</reference>